<dbReference type="Pfam" id="PF13796">
    <property type="entry name" value="Sensor"/>
    <property type="match status" value="1"/>
</dbReference>
<keyword evidence="4" id="KW-0808">Transferase</keyword>
<reference evidence="14" key="1">
    <citation type="journal article" date="2019" name="Int. J. Syst. Evol. Microbiol.">
        <title>The Global Catalogue of Microorganisms (GCM) 10K type strain sequencing project: providing services to taxonomists for standard genome sequencing and annotation.</title>
        <authorList>
            <consortium name="The Broad Institute Genomics Platform"/>
            <consortium name="The Broad Institute Genome Sequencing Center for Infectious Disease"/>
            <person name="Wu L."/>
            <person name="Ma J."/>
        </authorList>
    </citation>
    <scope>NUCLEOTIDE SEQUENCE [LARGE SCALE GENOMIC DNA]</scope>
    <source>
        <strain evidence="14">JCM 14718</strain>
    </source>
</reference>
<feature type="transmembrane region" description="Helical" evidence="9">
    <location>
        <begin position="49"/>
        <end position="68"/>
    </location>
</feature>
<evidence type="ECO:0000256" key="1">
    <source>
        <dbReference type="ARBA" id="ARBA00000085"/>
    </source>
</evidence>
<evidence type="ECO:0000256" key="3">
    <source>
        <dbReference type="ARBA" id="ARBA00022553"/>
    </source>
</evidence>
<dbReference type="Proteomes" id="UP001500618">
    <property type="component" value="Unassembled WGS sequence"/>
</dbReference>
<name>A0ABP4UIW5_9ACTN</name>
<keyword evidence="8" id="KW-0902">Two-component regulatory system</keyword>
<feature type="domain" description="Histidine kinase/HSP90-like ATPase" evidence="10">
    <location>
        <begin position="319"/>
        <end position="410"/>
    </location>
</feature>
<comment type="caution">
    <text evidence="13">The sequence shown here is derived from an EMBL/GenBank/DDBJ whole genome shotgun (WGS) entry which is preliminary data.</text>
</comment>
<dbReference type="InterPro" id="IPR036890">
    <property type="entry name" value="HATPase_C_sf"/>
</dbReference>
<dbReference type="Pfam" id="PF07730">
    <property type="entry name" value="HisKA_3"/>
    <property type="match status" value="1"/>
</dbReference>
<dbReference type="EMBL" id="BAAANY010000031">
    <property type="protein sequence ID" value="GAA1706408.1"/>
    <property type="molecule type" value="Genomic_DNA"/>
</dbReference>
<gene>
    <name evidence="13" type="ORF">GCM10009765_64810</name>
</gene>
<evidence type="ECO:0000256" key="6">
    <source>
        <dbReference type="ARBA" id="ARBA00022777"/>
    </source>
</evidence>
<keyword evidence="9" id="KW-0472">Membrane</keyword>
<keyword evidence="6" id="KW-0418">Kinase</keyword>
<dbReference type="InterPro" id="IPR011712">
    <property type="entry name" value="Sig_transdc_His_kin_sub3_dim/P"/>
</dbReference>
<feature type="transmembrane region" description="Helical" evidence="9">
    <location>
        <begin position="24"/>
        <end position="43"/>
    </location>
</feature>
<proteinExistence type="predicted"/>
<dbReference type="Gene3D" id="3.30.565.10">
    <property type="entry name" value="Histidine kinase-like ATPase, C-terminal domain"/>
    <property type="match status" value="1"/>
</dbReference>
<keyword evidence="7" id="KW-0067">ATP-binding</keyword>
<dbReference type="InterPro" id="IPR050482">
    <property type="entry name" value="Sensor_HK_TwoCompSys"/>
</dbReference>
<dbReference type="InterPro" id="IPR025828">
    <property type="entry name" value="Put_sensor_dom"/>
</dbReference>
<dbReference type="InterPro" id="IPR003594">
    <property type="entry name" value="HATPase_dom"/>
</dbReference>
<protein>
    <recommendedName>
        <fullName evidence="2">histidine kinase</fullName>
        <ecNumber evidence="2">2.7.13.3</ecNumber>
    </recommendedName>
</protein>
<keyword evidence="5" id="KW-0547">Nucleotide-binding</keyword>
<keyword evidence="9" id="KW-1133">Transmembrane helix</keyword>
<feature type="transmembrane region" description="Helical" evidence="9">
    <location>
        <begin position="124"/>
        <end position="144"/>
    </location>
</feature>
<dbReference type="PANTHER" id="PTHR24421">
    <property type="entry name" value="NITRATE/NITRITE SENSOR PROTEIN NARX-RELATED"/>
    <property type="match status" value="1"/>
</dbReference>
<dbReference type="Gene3D" id="1.20.5.1930">
    <property type="match status" value="1"/>
</dbReference>
<evidence type="ECO:0000259" key="12">
    <source>
        <dbReference type="Pfam" id="PF13796"/>
    </source>
</evidence>
<evidence type="ECO:0000313" key="13">
    <source>
        <dbReference type="EMBL" id="GAA1706408.1"/>
    </source>
</evidence>
<accession>A0ABP4UIW5</accession>
<dbReference type="Pfam" id="PF02518">
    <property type="entry name" value="HATPase_c"/>
    <property type="match status" value="1"/>
</dbReference>
<evidence type="ECO:0000256" key="9">
    <source>
        <dbReference type="SAM" id="Phobius"/>
    </source>
</evidence>
<evidence type="ECO:0000313" key="14">
    <source>
        <dbReference type="Proteomes" id="UP001500618"/>
    </source>
</evidence>
<comment type="catalytic activity">
    <reaction evidence="1">
        <text>ATP + protein L-histidine = ADP + protein N-phospho-L-histidine.</text>
        <dbReference type="EC" id="2.7.13.3"/>
    </reaction>
</comment>
<evidence type="ECO:0000256" key="2">
    <source>
        <dbReference type="ARBA" id="ARBA00012438"/>
    </source>
</evidence>
<evidence type="ECO:0000256" key="5">
    <source>
        <dbReference type="ARBA" id="ARBA00022741"/>
    </source>
</evidence>
<feature type="domain" description="Putative sensor" evidence="12">
    <location>
        <begin position="30"/>
        <end position="188"/>
    </location>
</feature>
<keyword evidence="3" id="KW-0597">Phosphoprotein</keyword>
<keyword evidence="9" id="KW-0812">Transmembrane</keyword>
<dbReference type="RefSeq" id="WP_279581678.1">
    <property type="nucleotide sequence ID" value="NZ_BAAANY010000031.1"/>
</dbReference>
<evidence type="ECO:0000259" key="10">
    <source>
        <dbReference type="Pfam" id="PF02518"/>
    </source>
</evidence>
<evidence type="ECO:0000256" key="7">
    <source>
        <dbReference type="ARBA" id="ARBA00022840"/>
    </source>
</evidence>
<evidence type="ECO:0000256" key="4">
    <source>
        <dbReference type="ARBA" id="ARBA00022679"/>
    </source>
</evidence>
<evidence type="ECO:0000259" key="11">
    <source>
        <dbReference type="Pfam" id="PF07730"/>
    </source>
</evidence>
<evidence type="ECO:0000256" key="8">
    <source>
        <dbReference type="ARBA" id="ARBA00023012"/>
    </source>
</evidence>
<dbReference type="CDD" id="cd16917">
    <property type="entry name" value="HATPase_UhpB-NarQ-NarX-like"/>
    <property type="match status" value="1"/>
</dbReference>
<dbReference type="EC" id="2.7.13.3" evidence="2"/>
<feature type="domain" description="Signal transduction histidine kinase subgroup 3 dimerisation and phosphoacceptor" evidence="11">
    <location>
        <begin position="217"/>
        <end position="284"/>
    </location>
</feature>
<dbReference type="SUPFAM" id="SSF55874">
    <property type="entry name" value="ATPase domain of HSP90 chaperone/DNA topoisomerase II/histidine kinase"/>
    <property type="match status" value="1"/>
</dbReference>
<feature type="transmembrane region" description="Helical" evidence="9">
    <location>
        <begin position="156"/>
        <end position="176"/>
    </location>
</feature>
<dbReference type="PANTHER" id="PTHR24421:SF10">
    <property type="entry name" value="NITRATE_NITRITE SENSOR PROTEIN NARQ"/>
    <property type="match status" value="1"/>
</dbReference>
<sequence>MTEQVPASAVGPGSRLGLRQGGRALAGLGLNLFTGFVGLFFLLMAGIGLVTAIAGVGLPILYEALLGIRRLTRLQRRWAGQLSGRPLASPYVGGLDRGMFASLRAAALDPATWRDIGWLALQPLVALALGLVPLALLISAYSIFDSAMGNGPAQDMLGLVLISALVAATWWLLPWLTAAQCAFSRWLLSPSSRTELTERVSQLFASRADAVDAQSVELRRIERDLHDGAQARLVALAMDLGLAEKAIDENPAIAKQLVSASRASAQQALADLRGLVRGIHPPVLADRGLAGAIEAAALLCPVPIRLDIIIPARPEPPVESALYFAAAEALTNLAKHSDATRGWIRLRYLDGALRLVIGDDGRGGAALQPAGTDDSGGLAGIGRRLAAFDGRLEVVSPVGGPTEVIMELPCASSSPKT</sequence>
<keyword evidence="14" id="KW-1185">Reference proteome</keyword>
<organism evidence="13 14">
    <name type="scientific">Fodinicola feengrottensis</name>
    <dbReference type="NCBI Taxonomy" id="435914"/>
    <lineage>
        <taxon>Bacteria</taxon>
        <taxon>Bacillati</taxon>
        <taxon>Actinomycetota</taxon>
        <taxon>Actinomycetes</taxon>
        <taxon>Mycobacteriales</taxon>
        <taxon>Fodinicola</taxon>
    </lineage>
</organism>